<dbReference type="STRING" id="370438.PTH_0265"/>
<dbReference type="InterPro" id="IPR012854">
    <property type="entry name" value="Cu_amine_oxidase-like_N"/>
</dbReference>
<reference evidence="4" key="1">
    <citation type="journal article" date="2008" name="Genome Res.">
        <title>The genome of Pelotomaculum thermopropionicum reveals niche-associated evolution in anaerobic microbiota.</title>
        <authorList>
            <person name="Kosaka T."/>
            <person name="Kato S."/>
            <person name="Shimoyama T."/>
            <person name="Ishii S."/>
            <person name="Abe T."/>
            <person name="Watanabe K."/>
        </authorList>
    </citation>
    <scope>NUCLEOTIDE SEQUENCE [LARGE SCALE GENOMIC DNA]</scope>
    <source>
        <strain evidence="4">DSM 13744 / JCM 10971 / SI</strain>
    </source>
</reference>
<dbReference type="Proteomes" id="UP000006556">
    <property type="component" value="Chromosome"/>
</dbReference>
<feature type="domain" description="Copper amine oxidase-like N-terminal" evidence="2">
    <location>
        <begin position="33"/>
        <end position="77"/>
    </location>
</feature>
<dbReference type="Pfam" id="PF07833">
    <property type="entry name" value="Cu_amine_oxidN1"/>
    <property type="match status" value="1"/>
</dbReference>
<dbReference type="AlphaFoldDB" id="A5D5M4"/>
<accession>A5D5M4</accession>
<gene>
    <name evidence="3" type="ordered locus">PTH_0265</name>
</gene>
<keyword evidence="4" id="KW-1185">Reference proteome</keyword>
<dbReference type="SUPFAM" id="SSF55383">
    <property type="entry name" value="Copper amine oxidase, domain N"/>
    <property type="match status" value="1"/>
</dbReference>
<evidence type="ECO:0000259" key="2">
    <source>
        <dbReference type="Pfam" id="PF07833"/>
    </source>
</evidence>
<name>A5D5M4_PELTS</name>
<feature type="chain" id="PRO_5002680684" evidence="1">
    <location>
        <begin position="26"/>
        <end position="376"/>
    </location>
</feature>
<dbReference type="eggNOG" id="COG4219">
    <property type="taxonomic scope" value="Bacteria"/>
</dbReference>
<feature type="signal peptide" evidence="1">
    <location>
        <begin position="1"/>
        <end position="25"/>
    </location>
</feature>
<evidence type="ECO:0000313" key="4">
    <source>
        <dbReference type="Proteomes" id="UP000006556"/>
    </source>
</evidence>
<dbReference type="HOGENOM" id="CLU_062423_0_0_9"/>
<protein>
    <submittedName>
        <fullName evidence="3">Hypothetical membrane protein</fullName>
    </submittedName>
</protein>
<dbReference type="eggNOG" id="COG0666">
    <property type="taxonomic scope" value="Bacteria"/>
</dbReference>
<sequence>MRNKLIAAALVTVLLAAVLTAAALAEVSPVQLVVNGRVIETDVPPQLVNGRTIAPVRQVVEALGAEVKWDERTRQVWIYSPELDSLQRQITLLQKALAPATPRDAVGKWAKGLKERNGALQFAVLAPELQEQSHSDLESRGWVTGVSSPWVERFEIIKETQAGSAREYEVRFYWATSTGPAGDSTTKVTVRQYGENWYVSQIQNDGFIAEQLKMQAREYLTQKYRQHYRIDRIEITPLAMNIAGSRAEAEFKTTVWHAIACATPAEWPPQKGRIKYLEENRQNLTPEQIRKIEERIDFWNKELQGYIDKPIEVNEFLKFTADLDGMGVIKKDTVEIFYEDPIGKYLPVKKEDWPAFKTAEELEKLGYEEMRELVGR</sequence>
<evidence type="ECO:0000256" key="1">
    <source>
        <dbReference type="SAM" id="SignalP"/>
    </source>
</evidence>
<proteinExistence type="predicted"/>
<dbReference type="KEGG" id="pth:PTH_0265"/>
<keyword evidence="1" id="KW-0732">Signal</keyword>
<evidence type="ECO:0000313" key="3">
    <source>
        <dbReference type="EMBL" id="BAF58446.1"/>
    </source>
</evidence>
<dbReference type="EMBL" id="AP009389">
    <property type="protein sequence ID" value="BAF58446.1"/>
    <property type="molecule type" value="Genomic_DNA"/>
</dbReference>
<dbReference type="InterPro" id="IPR036582">
    <property type="entry name" value="Mao_N_sf"/>
</dbReference>
<organism evidence="3 4">
    <name type="scientific">Pelotomaculum thermopropionicum (strain DSM 13744 / JCM 10971 / SI)</name>
    <dbReference type="NCBI Taxonomy" id="370438"/>
    <lineage>
        <taxon>Bacteria</taxon>
        <taxon>Bacillati</taxon>
        <taxon>Bacillota</taxon>
        <taxon>Clostridia</taxon>
        <taxon>Eubacteriales</taxon>
        <taxon>Desulfotomaculaceae</taxon>
        <taxon>Pelotomaculum</taxon>
    </lineage>
</organism>